<sequence>MEDLYKSLQADDLHILPQLTGGKSGGFVQILIGAALVAASFIPGINAVAAGMIMKVGALLILGGLAQMLAPAPLDDQSEQDRSRYLGSPRNTVQIGTRIPILYGRFRVYGHFLSFDINSRAGTAI</sequence>
<accession>A0A6S6QWZ5</accession>
<feature type="transmembrane region" description="Helical" evidence="1">
    <location>
        <begin position="26"/>
        <end position="49"/>
    </location>
</feature>
<keyword evidence="3" id="KW-1185">Reference proteome</keyword>
<keyword evidence="1" id="KW-1133">Transmembrane helix</keyword>
<evidence type="ECO:0008006" key="4">
    <source>
        <dbReference type="Google" id="ProtNLM"/>
    </source>
</evidence>
<evidence type="ECO:0000313" key="2">
    <source>
        <dbReference type="EMBL" id="BCJ91772.1"/>
    </source>
</evidence>
<organism evidence="2 3">
    <name type="scientific">Terrihabitans soli</name>
    <dbReference type="NCBI Taxonomy" id="708113"/>
    <lineage>
        <taxon>Bacteria</taxon>
        <taxon>Pseudomonadati</taxon>
        <taxon>Pseudomonadota</taxon>
        <taxon>Alphaproteobacteria</taxon>
        <taxon>Hyphomicrobiales</taxon>
        <taxon>Terrihabitans</taxon>
    </lineage>
</organism>
<dbReference type="EMBL" id="AP023361">
    <property type="protein sequence ID" value="BCJ91772.1"/>
    <property type="molecule type" value="Genomic_DNA"/>
</dbReference>
<dbReference type="RefSeq" id="WP_222875393.1">
    <property type="nucleotide sequence ID" value="NZ_AP023361.1"/>
</dbReference>
<dbReference type="KEGG" id="tso:IZ6_25070"/>
<gene>
    <name evidence="2" type="ORF">IZ6_25070</name>
</gene>
<protein>
    <recommendedName>
        <fullName evidence="4">Tail assembly protein</fullName>
    </recommendedName>
</protein>
<keyword evidence="1" id="KW-0472">Membrane</keyword>
<keyword evidence="1" id="KW-0812">Transmembrane</keyword>
<name>A0A6S6QWZ5_9HYPH</name>
<dbReference type="AlphaFoldDB" id="A0A6S6QWZ5"/>
<evidence type="ECO:0000256" key="1">
    <source>
        <dbReference type="SAM" id="Phobius"/>
    </source>
</evidence>
<evidence type="ECO:0000313" key="3">
    <source>
        <dbReference type="Proteomes" id="UP000515317"/>
    </source>
</evidence>
<dbReference type="Proteomes" id="UP000515317">
    <property type="component" value="Chromosome"/>
</dbReference>
<proteinExistence type="predicted"/>
<reference evidence="2 3" key="1">
    <citation type="submission" date="2020-08" db="EMBL/GenBank/DDBJ databases">
        <title>Genome sequence of Rhizobiales bacterium strain IZ6.</title>
        <authorList>
            <person name="Nakai R."/>
            <person name="Naganuma T."/>
        </authorList>
    </citation>
    <scope>NUCLEOTIDE SEQUENCE [LARGE SCALE GENOMIC DNA]</scope>
    <source>
        <strain evidence="2 3">IZ6</strain>
    </source>
</reference>